<dbReference type="Pfam" id="PF02195">
    <property type="entry name" value="ParB_N"/>
    <property type="match status" value="1"/>
</dbReference>
<gene>
    <name evidence="2" type="ORF">QHT84_02805</name>
</gene>
<reference evidence="2 3" key="1">
    <citation type="submission" date="2023-05" db="EMBL/GenBank/DDBJ databases">
        <title>Flavobacterium sedimenti sp. nov., isolated from the sediment.</title>
        <authorList>
            <person name="Wu N."/>
        </authorList>
    </citation>
    <scope>NUCLEOTIDE SEQUENCE [LARGE SCALE GENOMIC DNA]</scope>
    <source>
        <strain evidence="2 3">YZ-48</strain>
    </source>
</reference>
<name>A0ABT6XNW0_9FLAO</name>
<evidence type="ECO:0000313" key="3">
    <source>
        <dbReference type="Proteomes" id="UP001230035"/>
    </source>
</evidence>
<sequence length="174" mass="19634">MKVQYLKIEEVIANEENPRYIKEAKFLSLVKSLQDFPEMAKARPLIINQENKVLGGNMRLKAMQEAGWITVPVIKVDWSEEKQREFVIKDNASFGEWDWEILSKDWFNEPLAEFGLDIPAADYNPNLTPSFNTDAITPEDIDRAGKGLGVGSGVADTIEVICPDCGCEFHIKNS</sequence>
<evidence type="ECO:0000259" key="1">
    <source>
        <dbReference type="Pfam" id="PF02195"/>
    </source>
</evidence>
<dbReference type="Gene3D" id="3.90.1530.10">
    <property type="entry name" value="Conserved hypothetical protein from pyrococcus furiosus pfu- 392566-001, ParB domain"/>
    <property type="match status" value="1"/>
</dbReference>
<dbReference type="InterPro" id="IPR003115">
    <property type="entry name" value="ParB_N"/>
</dbReference>
<accession>A0ABT6XNW0</accession>
<dbReference type="EMBL" id="JASGBP010000001">
    <property type="protein sequence ID" value="MDI9256339.1"/>
    <property type="molecule type" value="Genomic_DNA"/>
</dbReference>
<keyword evidence="3" id="KW-1185">Reference proteome</keyword>
<evidence type="ECO:0000313" key="2">
    <source>
        <dbReference type="EMBL" id="MDI9256339.1"/>
    </source>
</evidence>
<organism evidence="2 3">
    <name type="scientific">Flavobacterium sedimenticola</name>
    <dbReference type="NCBI Taxonomy" id="3043286"/>
    <lineage>
        <taxon>Bacteria</taxon>
        <taxon>Pseudomonadati</taxon>
        <taxon>Bacteroidota</taxon>
        <taxon>Flavobacteriia</taxon>
        <taxon>Flavobacteriales</taxon>
        <taxon>Flavobacteriaceae</taxon>
        <taxon>Flavobacterium</taxon>
    </lineage>
</organism>
<dbReference type="SUPFAM" id="SSF110849">
    <property type="entry name" value="ParB/Sulfiredoxin"/>
    <property type="match status" value="1"/>
</dbReference>
<dbReference type="RefSeq" id="WP_283238018.1">
    <property type="nucleotide sequence ID" value="NZ_JASGBP010000001.1"/>
</dbReference>
<feature type="domain" description="ParB-like N-terminal" evidence="1">
    <location>
        <begin position="2"/>
        <end position="91"/>
    </location>
</feature>
<protein>
    <submittedName>
        <fullName evidence="2">ParB N-terminal domain-containing protein</fullName>
    </submittedName>
</protein>
<proteinExistence type="predicted"/>
<dbReference type="Proteomes" id="UP001230035">
    <property type="component" value="Unassembled WGS sequence"/>
</dbReference>
<comment type="caution">
    <text evidence="2">The sequence shown here is derived from an EMBL/GenBank/DDBJ whole genome shotgun (WGS) entry which is preliminary data.</text>
</comment>
<dbReference type="InterPro" id="IPR036086">
    <property type="entry name" value="ParB/Sulfiredoxin_sf"/>
</dbReference>